<proteinExistence type="inferred from homology"/>
<dbReference type="FunCoup" id="A0A2K3D3B1">
    <property type="interactions" value="215"/>
</dbReference>
<evidence type="ECO:0000256" key="11">
    <source>
        <dbReference type="ARBA" id="ARBA00022989"/>
    </source>
</evidence>
<evidence type="ECO:0000256" key="8">
    <source>
        <dbReference type="ARBA" id="ARBA00022824"/>
    </source>
</evidence>
<dbReference type="SUPFAM" id="SSF53335">
    <property type="entry name" value="S-adenosyl-L-methionine-dependent methyltransferases"/>
    <property type="match status" value="1"/>
</dbReference>
<accession>A0A2K3D3B1</accession>
<dbReference type="InterPro" id="IPR013705">
    <property type="entry name" value="Sterol_MeTrfase_C"/>
</dbReference>
<keyword evidence="7" id="KW-0812">Transmembrane</keyword>
<keyword evidence="3" id="KW-0444">Lipid biosynthesis</keyword>
<dbReference type="GO" id="GO:0016126">
    <property type="term" value="P:sterol biosynthetic process"/>
    <property type="evidence" value="ECO:0000318"/>
    <property type="project" value="GO_Central"/>
</dbReference>
<dbReference type="InterPro" id="IPR013216">
    <property type="entry name" value="Methyltransf_11"/>
</dbReference>
<comment type="subcellular location">
    <subcellularLocation>
        <location evidence="1">Microsome membrane</location>
        <topology evidence="1">Single-pass membrane protein</topology>
    </subcellularLocation>
</comment>
<dbReference type="PROSITE" id="PS51685">
    <property type="entry name" value="SAM_MT_ERG6_SMT"/>
    <property type="match status" value="1"/>
</dbReference>
<comment type="function">
    <text evidence="18">Catalyzes the methyl transfer from S-adenosyl-methionine to the methylene group of 24-methylene lophenol to form 24-ethylidene lophenol.</text>
</comment>
<dbReference type="InterPro" id="IPR030384">
    <property type="entry name" value="MeTrfase_SMT"/>
</dbReference>
<evidence type="ECO:0000256" key="16">
    <source>
        <dbReference type="ARBA" id="ARBA00023221"/>
    </source>
</evidence>
<keyword evidence="8" id="KW-0256">Endoplasmic reticulum</keyword>
<evidence type="ECO:0000259" key="21">
    <source>
        <dbReference type="PROSITE" id="PS51685"/>
    </source>
</evidence>
<keyword evidence="11" id="KW-1133">Transmembrane helix</keyword>
<keyword evidence="15" id="KW-1207">Sterol metabolism</keyword>
<evidence type="ECO:0000256" key="14">
    <source>
        <dbReference type="ARBA" id="ARBA00023136"/>
    </source>
</evidence>
<keyword evidence="16" id="KW-0753">Steroid metabolism</keyword>
<evidence type="ECO:0000256" key="12">
    <source>
        <dbReference type="ARBA" id="ARBA00023011"/>
    </source>
</evidence>
<dbReference type="Pfam" id="PF08241">
    <property type="entry name" value="Methyltransf_11"/>
    <property type="match status" value="1"/>
</dbReference>
<protein>
    <recommendedName>
        <fullName evidence="20">Methyltransferase</fullName>
        <ecNumber evidence="20">2.1.1.-</ecNumber>
    </recommendedName>
</protein>
<dbReference type="RefSeq" id="XP_042918289.1">
    <property type="nucleotide sequence ID" value="XM_043068077.1"/>
</dbReference>
<dbReference type="Gene3D" id="3.40.50.150">
    <property type="entry name" value="Vaccinia Virus protein VP39"/>
    <property type="match status" value="1"/>
</dbReference>
<evidence type="ECO:0000256" key="3">
    <source>
        <dbReference type="ARBA" id="ARBA00022516"/>
    </source>
</evidence>
<gene>
    <name evidence="22" type="ORF">CHLRE_12g500500v5</name>
</gene>
<evidence type="ECO:0000256" key="18">
    <source>
        <dbReference type="ARBA" id="ARBA00057056"/>
    </source>
</evidence>
<keyword evidence="5 19" id="KW-0808">Transferase</keyword>
<keyword evidence="4 19" id="KW-0489">Methyltransferase</keyword>
<organism evidence="22 23">
    <name type="scientific">Chlamydomonas reinhardtii</name>
    <name type="common">Chlamydomonas smithii</name>
    <dbReference type="NCBI Taxonomy" id="3055"/>
    <lineage>
        <taxon>Eukaryota</taxon>
        <taxon>Viridiplantae</taxon>
        <taxon>Chlorophyta</taxon>
        <taxon>core chlorophytes</taxon>
        <taxon>Chlorophyceae</taxon>
        <taxon>CS clade</taxon>
        <taxon>Chlamydomonadales</taxon>
        <taxon>Chlamydomonadaceae</taxon>
        <taxon>Chlamydomonas</taxon>
    </lineage>
</organism>
<dbReference type="OMA" id="EYFQHWD"/>
<dbReference type="Pfam" id="PF08498">
    <property type="entry name" value="Sterol_MT_C"/>
    <property type="match status" value="1"/>
</dbReference>
<evidence type="ECO:0000256" key="1">
    <source>
        <dbReference type="ARBA" id="ARBA00004111"/>
    </source>
</evidence>
<sequence length="405" mass="43709">MAVALPAAVTSAYERLAGEFDKLSTTQKYAVGIAGGVTSLYLLAKVLKGSDRDKPTTLQLSGGSIDSSKVKDEFTAYADSYGKNAGEGITDRSKTVHLVDVFYSLVTDIYEWGWGQSFHFSPKLPNKDLKASEAAHEARIAALLRLQPGQKALDCGCGVGGPMRTVAAVSGAHITGITINQYQVDRAKTHNARQGLAPLTDVVRGDFTNMPFKENTFDGAYAIEATCHAPKLEQVYGEIYRVLKPGSYFVSYEWVSTQKFDVNNAEHVKIMDEINFGNGLPEMRTWKEAEDAGKNVGFELVMSLDLATASVVAGPWEGASSTGSGAGLSPSTAWYERLRMGKYTHAINHGIVSTVDALGLAPKGLKEVHHMLVEVAKSLIQGGESGIFTPMHLLLFRKPGADKKK</sequence>
<evidence type="ECO:0000256" key="13">
    <source>
        <dbReference type="ARBA" id="ARBA00023098"/>
    </source>
</evidence>
<dbReference type="AlphaFoldDB" id="A0A2K3D3B1"/>
<feature type="domain" description="SAM-dependent methyltransferase Erg6/SMT-type" evidence="21">
    <location>
        <begin position="102"/>
        <end position="399"/>
    </location>
</feature>
<evidence type="ECO:0000256" key="2">
    <source>
        <dbReference type="ARBA" id="ARBA00004938"/>
    </source>
</evidence>
<evidence type="ECO:0000256" key="19">
    <source>
        <dbReference type="PROSITE-ProRule" id="PRU01022"/>
    </source>
</evidence>
<dbReference type="PANTHER" id="PTHR44742">
    <property type="match status" value="1"/>
</dbReference>
<evidence type="ECO:0000256" key="5">
    <source>
        <dbReference type="ARBA" id="ARBA00022679"/>
    </source>
</evidence>
<evidence type="ECO:0000313" key="22">
    <source>
        <dbReference type="EMBL" id="PNW75007.1"/>
    </source>
</evidence>
<dbReference type="GO" id="GO:0005783">
    <property type="term" value="C:endoplasmic reticulum"/>
    <property type="evidence" value="ECO:0000318"/>
    <property type="project" value="GO_Central"/>
</dbReference>
<evidence type="ECO:0000313" key="23">
    <source>
        <dbReference type="Proteomes" id="UP000006906"/>
    </source>
</evidence>
<evidence type="ECO:0000256" key="15">
    <source>
        <dbReference type="ARBA" id="ARBA00023166"/>
    </source>
</evidence>
<evidence type="ECO:0000256" key="6">
    <source>
        <dbReference type="ARBA" id="ARBA00022691"/>
    </source>
</evidence>
<dbReference type="Gramene" id="PNW75007">
    <property type="protein sequence ID" value="PNW75007"/>
    <property type="gene ID" value="CHLRE_12g500500v5"/>
</dbReference>
<dbReference type="GO" id="GO:0032259">
    <property type="term" value="P:methylation"/>
    <property type="evidence" value="ECO:0007669"/>
    <property type="project" value="UniProtKB-KW"/>
</dbReference>
<evidence type="ECO:0000256" key="7">
    <source>
        <dbReference type="ARBA" id="ARBA00022692"/>
    </source>
</evidence>
<keyword evidence="14" id="KW-0472">Membrane</keyword>
<keyword evidence="6 19" id="KW-0949">S-adenosyl-L-methionine</keyword>
<dbReference type="GeneID" id="5716379"/>
<dbReference type="STRING" id="3055.A0A2K3D3B1"/>
<dbReference type="FunFam" id="3.40.50.150:FF:000168">
    <property type="entry name" value="Methyltransferase"/>
    <property type="match status" value="1"/>
</dbReference>
<comment type="pathway">
    <text evidence="2">Steroid biosynthesis; sterol biosynthesis.</text>
</comment>
<dbReference type="GO" id="GO:0030797">
    <property type="term" value="F:24-methylenesterol C-methyltransferase activity"/>
    <property type="evidence" value="ECO:0007669"/>
    <property type="project" value="UniProtKB-EC"/>
</dbReference>
<evidence type="ECO:0000256" key="20">
    <source>
        <dbReference type="RuleBase" id="RU362025"/>
    </source>
</evidence>
<keyword evidence="13" id="KW-0443">Lipid metabolism</keyword>
<keyword evidence="9" id="KW-0492">Microsome</keyword>
<dbReference type="InParanoid" id="A0A2K3D3B1"/>
<dbReference type="OrthoDB" id="4310724at2759"/>
<name>A0A2K3D3B1_CHLRE</name>
<dbReference type="EC" id="2.1.1.-" evidence="20"/>
<dbReference type="EMBL" id="CM008973">
    <property type="protein sequence ID" value="PNW75007.1"/>
    <property type="molecule type" value="Genomic_DNA"/>
</dbReference>
<keyword evidence="12" id="KW-0756">Sterol biosynthesis</keyword>
<keyword evidence="23" id="KW-1185">Reference proteome</keyword>
<dbReference type="CDD" id="cd02440">
    <property type="entry name" value="AdoMet_MTases"/>
    <property type="match status" value="1"/>
</dbReference>
<evidence type="ECO:0000256" key="17">
    <source>
        <dbReference type="ARBA" id="ARBA00051352"/>
    </source>
</evidence>
<comment type="catalytic activity">
    <reaction evidence="17">
        <text>24-methylidenelophenol + S-adenosyl-L-methionine = (Z)-24-ethylidenelophenol + S-adenosyl-L-homocysteine + H(+)</text>
        <dbReference type="Rhea" id="RHEA:21044"/>
        <dbReference type="ChEBI" id="CHEBI:15378"/>
        <dbReference type="ChEBI" id="CHEBI:29107"/>
        <dbReference type="ChEBI" id="CHEBI:33203"/>
        <dbReference type="ChEBI" id="CHEBI:57856"/>
        <dbReference type="ChEBI" id="CHEBI:59789"/>
        <dbReference type="EC" id="2.1.1.143"/>
    </reaction>
</comment>
<dbReference type="Proteomes" id="UP000006906">
    <property type="component" value="Chromosome 12"/>
</dbReference>
<comment type="similarity">
    <text evidence="19 20">Belongs to the class I-like SAM-binding methyltransferase superfamily. Erg6/SMT family.</text>
</comment>
<evidence type="ECO:0000256" key="4">
    <source>
        <dbReference type="ARBA" id="ARBA00022603"/>
    </source>
</evidence>
<keyword evidence="10" id="KW-0752">Steroid biosynthesis</keyword>
<evidence type="ECO:0000256" key="10">
    <source>
        <dbReference type="ARBA" id="ARBA00022955"/>
    </source>
</evidence>
<dbReference type="ExpressionAtlas" id="A0A2K3D3B1">
    <property type="expression patterns" value="baseline and differential"/>
</dbReference>
<dbReference type="PANTHER" id="PTHR44742:SF2">
    <property type="entry name" value="24-METHYLENESTEROL C-METHYLTRANSFERASE 2"/>
    <property type="match status" value="1"/>
</dbReference>
<evidence type="ECO:0000256" key="9">
    <source>
        <dbReference type="ARBA" id="ARBA00022848"/>
    </source>
</evidence>
<dbReference type="GO" id="GO:0003838">
    <property type="term" value="F:sterol 24-C-methyltransferase activity"/>
    <property type="evidence" value="ECO:0000318"/>
    <property type="project" value="GO_Central"/>
</dbReference>
<dbReference type="InterPro" id="IPR029063">
    <property type="entry name" value="SAM-dependent_MTases_sf"/>
</dbReference>
<reference evidence="22 23" key="1">
    <citation type="journal article" date="2007" name="Science">
        <title>The Chlamydomonas genome reveals the evolution of key animal and plant functions.</title>
        <authorList>
            <person name="Merchant S.S."/>
            <person name="Prochnik S.E."/>
            <person name="Vallon O."/>
            <person name="Harris E.H."/>
            <person name="Karpowicz S.J."/>
            <person name="Witman G.B."/>
            <person name="Terry A."/>
            <person name="Salamov A."/>
            <person name="Fritz-Laylin L.K."/>
            <person name="Marechal-Drouard L."/>
            <person name="Marshall W.F."/>
            <person name="Qu L.H."/>
            <person name="Nelson D.R."/>
            <person name="Sanderfoot A.A."/>
            <person name="Spalding M.H."/>
            <person name="Kapitonov V.V."/>
            <person name="Ren Q."/>
            <person name="Ferris P."/>
            <person name="Lindquist E."/>
            <person name="Shapiro H."/>
            <person name="Lucas S.M."/>
            <person name="Grimwood J."/>
            <person name="Schmutz J."/>
            <person name="Cardol P."/>
            <person name="Cerutti H."/>
            <person name="Chanfreau G."/>
            <person name="Chen C.L."/>
            <person name="Cognat V."/>
            <person name="Croft M.T."/>
            <person name="Dent R."/>
            <person name="Dutcher S."/>
            <person name="Fernandez E."/>
            <person name="Fukuzawa H."/>
            <person name="Gonzalez-Ballester D."/>
            <person name="Gonzalez-Halphen D."/>
            <person name="Hallmann A."/>
            <person name="Hanikenne M."/>
            <person name="Hippler M."/>
            <person name="Inwood W."/>
            <person name="Jabbari K."/>
            <person name="Kalanon M."/>
            <person name="Kuras R."/>
            <person name="Lefebvre P.A."/>
            <person name="Lemaire S.D."/>
            <person name="Lobanov A.V."/>
            <person name="Lohr M."/>
            <person name="Manuell A."/>
            <person name="Meier I."/>
            <person name="Mets L."/>
            <person name="Mittag M."/>
            <person name="Mittelmeier T."/>
            <person name="Moroney J.V."/>
            <person name="Moseley J."/>
            <person name="Napoli C."/>
            <person name="Nedelcu A.M."/>
            <person name="Niyogi K."/>
            <person name="Novoselov S.V."/>
            <person name="Paulsen I.T."/>
            <person name="Pazour G."/>
            <person name="Purton S."/>
            <person name="Ral J.P."/>
            <person name="Riano-Pachon D.M."/>
            <person name="Riekhof W."/>
            <person name="Rymarquis L."/>
            <person name="Schroda M."/>
            <person name="Stern D."/>
            <person name="Umen J."/>
            <person name="Willows R."/>
            <person name="Wilson N."/>
            <person name="Zimmer S.L."/>
            <person name="Allmer J."/>
            <person name="Balk J."/>
            <person name="Bisova K."/>
            <person name="Chen C.J."/>
            <person name="Elias M."/>
            <person name="Gendler K."/>
            <person name="Hauser C."/>
            <person name="Lamb M.R."/>
            <person name="Ledford H."/>
            <person name="Long J.C."/>
            <person name="Minagawa J."/>
            <person name="Page M.D."/>
            <person name="Pan J."/>
            <person name="Pootakham W."/>
            <person name="Roje S."/>
            <person name="Rose A."/>
            <person name="Stahlberg E."/>
            <person name="Terauchi A.M."/>
            <person name="Yang P."/>
            <person name="Ball S."/>
            <person name="Bowler C."/>
            <person name="Dieckmann C.L."/>
            <person name="Gladyshev V.N."/>
            <person name="Green P."/>
            <person name="Jorgensen R."/>
            <person name="Mayfield S."/>
            <person name="Mueller-Roeber B."/>
            <person name="Rajamani S."/>
            <person name="Sayre R.T."/>
            <person name="Brokstein P."/>
            <person name="Dubchak I."/>
            <person name="Goodstein D."/>
            <person name="Hornick L."/>
            <person name="Huang Y.W."/>
            <person name="Jhaveri J."/>
            <person name="Luo Y."/>
            <person name="Martinez D."/>
            <person name="Ngau W.C."/>
            <person name="Otillar B."/>
            <person name="Poliakov A."/>
            <person name="Porter A."/>
            <person name="Szajkowski L."/>
            <person name="Werner G."/>
            <person name="Zhou K."/>
            <person name="Grigoriev I.V."/>
            <person name="Rokhsar D.S."/>
            <person name="Grossman A.R."/>
        </authorList>
    </citation>
    <scope>NUCLEOTIDE SEQUENCE [LARGE SCALE GENOMIC DNA]</scope>
    <source>
        <strain evidence="23">CC-503</strain>
    </source>
</reference>